<organism evidence="2 3">
    <name type="scientific">Ceutorhynchus assimilis</name>
    <name type="common">cabbage seed weevil</name>
    <dbReference type="NCBI Taxonomy" id="467358"/>
    <lineage>
        <taxon>Eukaryota</taxon>
        <taxon>Metazoa</taxon>
        <taxon>Ecdysozoa</taxon>
        <taxon>Arthropoda</taxon>
        <taxon>Hexapoda</taxon>
        <taxon>Insecta</taxon>
        <taxon>Pterygota</taxon>
        <taxon>Neoptera</taxon>
        <taxon>Endopterygota</taxon>
        <taxon>Coleoptera</taxon>
        <taxon>Polyphaga</taxon>
        <taxon>Cucujiformia</taxon>
        <taxon>Curculionidae</taxon>
        <taxon>Ceutorhynchinae</taxon>
        <taxon>Ceutorhynchus</taxon>
    </lineage>
</organism>
<dbReference type="SUPFAM" id="SSF63411">
    <property type="entry name" value="LuxS/MPP-like metallohydrolase"/>
    <property type="match status" value="1"/>
</dbReference>
<protein>
    <recommendedName>
        <fullName evidence="1">Peptidase M16C associated domain-containing protein</fullName>
    </recommendedName>
</protein>
<sequence length="151" mass="17572">MLKHESKNFGLNLLFGVTILWNHSNEVLTALEVNAVIKKLRSELKNNPNYLQETIKTYFKENNHKLVLTMSPDKEYEAELEKAEIDLINKKTKNLDDKDKKVVFEKCLELQKLQKATQNSNLLRTLQMDDRNSDTEKINKVTVCINNVPLK</sequence>
<feature type="domain" description="Peptidase M16C associated" evidence="1">
    <location>
        <begin position="70"/>
        <end position="148"/>
    </location>
</feature>
<gene>
    <name evidence="2" type="ORF">CEUTPL_LOCUS5558</name>
</gene>
<reference evidence="2" key="1">
    <citation type="submission" date="2022-01" db="EMBL/GenBank/DDBJ databases">
        <authorList>
            <person name="King R."/>
        </authorList>
    </citation>
    <scope>NUCLEOTIDE SEQUENCE</scope>
</reference>
<dbReference type="Gene3D" id="3.30.830.10">
    <property type="entry name" value="Metalloenzyme, LuxS/M16 peptidase-like"/>
    <property type="match status" value="1"/>
</dbReference>
<dbReference type="AlphaFoldDB" id="A0A9N9MMQ0"/>
<evidence type="ECO:0000313" key="2">
    <source>
        <dbReference type="EMBL" id="CAG9764934.1"/>
    </source>
</evidence>
<dbReference type="PANTHER" id="PTHR43016:SF13">
    <property type="entry name" value="PRESEQUENCE PROTEASE, MITOCHONDRIAL"/>
    <property type="match status" value="1"/>
</dbReference>
<evidence type="ECO:0000313" key="3">
    <source>
        <dbReference type="Proteomes" id="UP001152799"/>
    </source>
</evidence>
<dbReference type="GO" id="GO:0046872">
    <property type="term" value="F:metal ion binding"/>
    <property type="evidence" value="ECO:0007669"/>
    <property type="project" value="InterPro"/>
</dbReference>
<dbReference type="GO" id="GO:0005759">
    <property type="term" value="C:mitochondrial matrix"/>
    <property type="evidence" value="ECO:0007669"/>
    <property type="project" value="TreeGrafter"/>
</dbReference>
<dbReference type="OrthoDB" id="10250783at2759"/>
<dbReference type="EMBL" id="OU892278">
    <property type="protein sequence ID" value="CAG9764934.1"/>
    <property type="molecule type" value="Genomic_DNA"/>
</dbReference>
<dbReference type="PANTHER" id="PTHR43016">
    <property type="entry name" value="PRESEQUENCE PROTEASE"/>
    <property type="match status" value="1"/>
</dbReference>
<dbReference type="GO" id="GO:0016485">
    <property type="term" value="P:protein processing"/>
    <property type="evidence" value="ECO:0007669"/>
    <property type="project" value="TreeGrafter"/>
</dbReference>
<dbReference type="Pfam" id="PF08367">
    <property type="entry name" value="M16C_assoc"/>
    <property type="match status" value="1"/>
</dbReference>
<accession>A0A9N9MMQ0</accession>
<dbReference type="GO" id="GO:0004222">
    <property type="term" value="F:metalloendopeptidase activity"/>
    <property type="evidence" value="ECO:0007669"/>
    <property type="project" value="TreeGrafter"/>
</dbReference>
<proteinExistence type="predicted"/>
<name>A0A9N9MMQ0_9CUCU</name>
<dbReference type="InterPro" id="IPR011249">
    <property type="entry name" value="Metalloenz_LuxS/M16"/>
</dbReference>
<evidence type="ECO:0000259" key="1">
    <source>
        <dbReference type="Pfam" id="PF08367"/>
    </source>
</evidence>
<dbReference type="Proteomes" id="UP001152799">
    <property type="component" value="Chromosome 2"/>
</dbReference>
<dbReference type="InterPro" id="IPR013578">
    <property type="entry name" value="Peptidase_M16C_assoc"/>
</dbReference>
<keyword evidence="3" id="KW-1185">Reference proteome</keyword>